<gene>
    <name evidence="11" type="ORF">A2227_03730</name>
</gene>
<dbReference type="InterPro" id="IPR012338">
    <property type="entry name" value="Beta-lactam/transpept-like"/>
</dbReference>
<dbReference type="GO" id="GO:0008360">
    <property type="term" value="P:regulation of cell shape"/>
    <property type="evidence" value="ECO:0007669"/>
    <property type="project" value="UniProtKB-KW"/>
</dbReference>
<evidence type="ECO:0000256" key="2">
    <source>
        <dbReference type="ARBA" id="ARBA00022729"/>
    </source>
</evidence>
<proteinExistence type="inferred from homology"/>
<keyword evidence="4" id="KW-0133">Cell shape</keyword>
<evidence type="ECO:0000256" key="1">
    <source>
        <dbReference type="ARBA" id="ARBA00007164"/>
    </source>
</evidence>
<feature type="active site" description="Proton acceptor" evidence="7">
    <location>
        <position position="118"/>
    </location>
</feature>
<organism evidence="11 12">
    <name type="scientific">Candidatus Falkowbacteria bacterium RIFOXYA2_FULL_47_19</name>
    <dbReference type="NCBI Taxonomy" id="1797994"/>
    <lineage>
        <taxon>Bacteria</taxon>
        <taxon>Candidatus Falkowiibacteriota</taxon>
    </lineage>
</organism>
<dbReference type="STRING" id="1797994.A2227_03730"/>
<feature type="binding site" evidence="8">
    <location>
        <position position="279"/>
    </location>
    <ligand>
        <name>substrate</name>
    </ligand>
</feature>
<keyword evidence="6" id="KW-0961">Cell wall biogenesis/degradation</keyword>
<keyword evidence="2" id="KW-0732">Signal</keyword>
<dbReference type="EMBL" id="MFGB01000016">
    <property type="protein sequence ID" value="OGF26362.1"/>
    <property type="molecule type" value="Genomic_DNA"/>
</dbReference>
<accession>A0A1F5SI91</accession>
<dbReference type="SUPFAM" id="SSF56601">
    <property type="entry name" value="beta-lactamase/transpeptidase-like"/>
    <property type="match status" value="1"/>
</dbReference>
<dbReference type="InterPro" id="IPR001967">
    <property type="entry name" value="Peptidase_S11_N"/>
</dbReference>
<comment type="caution">
    <text evidence="11">The sequence shown here is derived from an EMBL/GenBank/DDBJ whole genome shotgun (WGS) entry which is preliminary data.</text>
</comment>
<evidence type="ECO:0000256" key="3">
    <source>
        <dbReference type="ARBA" id="ARBA00022801"/>
    </source>
</evidence>
<keyword evidence="5" id="KW-0573">Peptidoglycan synthesis</keyword>
<evidence type="ECO:0000256" key="5">
    <source>
        <dbReference type="ARBA" id="ARBA00022984"/>
    </source>
</evidence>
<dbReference type="PANTHER" id="PTHR21581">
    <property type="entry name" value="D-ALANYL-D-ALANINE CARBOXYPEPTIDASE"/>
    <property type="match status" value="1"/>
</dbReference>
<dbReference type="PANTHER" id="PTHR21581:SF26">
    <property type="entry name" value="D-ALANYL-D-ALANINE ENDOPEPTIDASE"/>
    <property type="match status" value="1"/>
</dbReference>
<comment type="similarity">
    <text evidence="1 9">Belongs to the peptidase S11 family.</text>
</comment>
<dbReference type="PRINTS" id="PR00725">
    <property type="entry name" value="DADACBPTASE1"/>
</dbReference>
<feature type="domain" description="Peptidase S11 D-alanyl-D-alanine carboxypeptidase A N-terminal" evidence="10">
    <location>
        <begin position="89"/>
        <end position="310"/>
    </location>
</feature>
<evidence type="ECO:0000256" key="8">
    <source>
        <dbReference type="PIRSR" id="PIRSR618044-2"/>
    </source>
</evidence>
<evidence type="ECO:0000313" key="11">
    <source>
        <dbReference type="EMBL" id="OGF26362.1"/>
    </source>
</evidence>
<reference evidence="11 12" key="1">
    <citation type="journal article" date="2016" name="Nat. Commun.">
        <title>Thousands of microbial genomes shed light on interconnected biogeochemical processes in an aquifer system.</title>
        <authorList>
            <person name="Anantharaman K."/>
            <person name="Brown C.T."/>
            <person name="Hug L.A."/>
            <person name="Sharon I."/>
            <person name="Castelle C.J."/>
            <person name="Probst A.J."/>
            <person name="Thomas B.C."/>
            <person name="Singh A."/>
            <person name="Wilkins M.J."/>
            <person name="Karaoz U."/>
            <person name="Brodie E.L."/>
            <person name="Williams K.H."/>
            <person name="Hubbard S.S."/>
            <person name="Banfield J.F."/>
        </authorList>
    </citation>
    <scope>NUCLEOTIDE SEQUENCE [LARGE SCALE GENOMIC DNA]</scope>
</reference>
<feature type="active site" evidence="7">
    <location>
        <position position="170"/>
    </location>
</feature>
<feature type="active site" description="Acyl-ester intermediate" evidence="7">
    <location>
        <position position="115"/>
    </location>
</feature>
<evidence type="ECO:0000256" key="9">
    <source>
        <dbReference type="RuleBase" id="RU004016"/>
    </source>
</evidence>
<dbReference type="Pfam" id="PF00768">
    <property type="entry name" value="Peptidase_S11"/>
    <property type="match status" value="1"/>
</dbReference>
<keyword evidence="3" id="KW-0378">Hydrolase</keyword>
<sequence length="334" mass="36184">MLSISVLLVFTLFICTLFINDKDTASKIVLDGDFFDTGRVLGVSEALPIPGAEGLYLGLYDRAGIDPLDKKKPAPQRTGAEADFILPAGRGAVLDSLSGAVLYGQAAEEKAPIASLTKLATALVFLEYNRGWEEIYELKPEDRTLGGMIYLMSGEKVKIKDLFYLSLVASDNTATQALVNAAGAGQEEFIARMNAKMKELGLKNTRFADPIGLSGENVSTALEVAGLAKAALASPEISEATLTKRYEFSTVQGRRVAVDSTDVLLEVLPQNGIRILGGKTGYIDSAGYCFAGKFVNEAGRELIAVVLGSDSPNLRFRWAKNMAEWTYRNYEWLN</sequence>
<dbReference type="GO" id="GO:0006508">
    <property type="term" value="P:proteolysis"/>
    <property type="evidence" value="ECO:0007669"/>
    <property type="project" value="InterPro"/>
</dbReference>
<dbReference type="Gene3D" id="3.40.710.10">
    <property type="entry name" value="DD-peptidase/beta-lactamase superfamily"/>
    <property type="match status" value="1"/>
</dbReference>
<evidence type="ECO:0000256" key="7">
    <source>
        <dbReference type="PIRSR" id="PIRSR618044-1"/>
    </source>
</evidence>
<dbReference type="GO" id="GO:0071555">
    <property type="term" value="P:cell wall organization"/>
    <property type="evidence" value="ECO:0007669"/>
    <property type="project" value="UniProtKB-KW"/>
</dbReference>
<evidence type="ECO:0000256" key="6">
    <source>
        <dbReference type="ARBA" id="ARBA00023316"/>
    </source>
</evidence>
<protein>
    <recommendedName>
        <fullName evidence="10">Peptidase S11 D-alanyl-D-alanine carboxypeptidase A N-terminal domain-containing protein</fullName>
    </recommendedName>
</protein>
<evidence type="ECO:0000313" key="12">
    <source>
        <dbReference type="Proteomes" id="UP000178367"/>
    </source>
</evidence>
<evidence type="ECO:0000256" key="4">
    <source>
        <dbReference type="ARBA" id="ARBA00022960"/>
    </source>
</evidence>
<dbReference type="GO" id="GO:0009002">
    <property type="term" value="F:serine-type D-Ala-D-Ala carboxypeptidase activity"/>
    <property type="evidence" value="ECO:0007669"/>
    <property type="project" value="InterPro"/>
</dbReference>
<dbReference type="GO" id="GO:0009252">
    <property type="term" value="P:peptidoglycan biosynthetic process"/>
    <property type="evidence" value="ECO:0007669"/>
    <property type="project" value="UniProtKB-KW"/>
</dbReference>
<dbReference type="InterPro" id="IPR018044">
    <property type="entry name" value="Peptidase_S11"/>
</dbReference>
<dbReference type="AlphaFoldDB" id="A0A1F5SI91"/>
<dbReference type="Proteomes" id="UP000178367">
    <property type="component" value="Unassembled WGS sequence"/>
</dbReference>
<name>A0A1F5SI91_9BACT</name>
<evidence type="ECO:0000259" key="10">
    <source>
        <dbReference type="Pfam" id="PF00768"/>
    </source>
</evidence>